<evidence type="ECO:0000256" key="3">
    <source>
        <dbReference type="ARBA" id="ARBA00005046"/>
    </source>
</evidence>
<keyword evidence="11 13" id="KW-0501">Molybdenum cofactor biosynthesis</keyword>
<accession>A0A0A7S0V9</accession>
<evidence type="ECO:0000256" key="10">
    <source>
        <dbReference type="ARBA" id="ARBA00022842"/>
    </source>
</evidence>
<dbReference type="EC" id="2.10.1.1" evidence="5 13"/>
<dbReference type="InterPro" id="IPR036425">
    <property type="entry name" value="MoaB/Mog-like_dom_sf"/>
</dbReference>
<dbReference type="KEGG" id="fpp:FPB0191_01354"/>
<keyword evidence="16" id="KW-1185">Reference proteome</keyword>
<gene>
    <name evidence="15" type="ORF">FPB0191_01354</name>
</gene>
<dbReference type="PANTHER" id="PTHR10192">
    <property type="entry name" value="MOLYBDOPTERIN BIOSYNTHESIS PROTEIN"/>
    <property type="match status" value="1"/>
</dbReference>
<keyword evidence="7 13" id="KW-0500">Molybdenum</keyword>
<dbReference type="InterPro" id="IPR001453">
    <property type="entry name" value="MoaB/Mog_dom"/>
</dbReference>
<dbReference type="NCBIfam" id="TIGR00177">
    <property type="entry name" value="molyb_syn"/>
    <property type="match status" value="1"/>
</dbReference>
<dbReference type="UniPathway" id="UPA00344"/>
<dbReference type="NCBIfam" id="NF045515">
    <property type="entry name" value="Glp_gephyrin"/>
    <property type="match status" value="1"/>
</dbReference>
<dbReference type="InterPro" id="IPR036135">
    <property type="entry name" value="MoeA_linker/N_sf"/>
</dbReference>
<dbReference type="FunFam" id="2.40.340.10:FF:000003">
    <property type="entry name" value="Molybdopterin molybdenumtransferase"/>
    <property type="match status" value="1"/>
</dbReference>
<comment type="pathway">
    <text evidence="3 13">Cofactor biosynthesis; molybdopterin biosynthesis.</text>
</comment>
<dbReference type="GO" id="GO:0061599">
    <property type="term" value="F:molybdopterin molybdotransferase activity"/>
    <property type="evidence" value="ECO:0007669"/>
    <property type="project" value="UniProtKB-UniRule"/>
</dbReference>
<evidence type="ECO:0000256" key="9">
    <source>
        <dbReference type="ARBA" id="ARBA00022723"/>
    </source>
</evidence>
<dbReference type="EMBL" id="CP009056">
    <property type="protein sequence ID" value="AJA45174.1"/>
    <property type="molecule type" value="Genomic_DNA"/>
</dbReference>
<dbReference type="SMART" id="SM00852">
    <property type="entry name" value="MoCF_biosynth"/>
    <property type="match status" value="1"/>
</dbReference>
<evidence type="ECO:0000256" key="7">
    <source>
        <dbReference type="ARBA" id="ARBA00022505"/>
    </source>
</evidence>
<evidence type="ECO:0000256" key="4">
    <source>
        <dbReference type="ARBA" id="ARBA00010763"/>
    </source>
</evidence>
<dbReference type="STRING" id="1267021.FPB0191_01354"/>
<dbReference type="Gene3D" id="3.90.105.10">
    <property type="entry name" value="Molybdopterin biosynthesis moea protein, domain 2"/>
    <property type="match status" value="1"/>
</dbReference>
<evidence type="ECO:0000256" key="2">
    <source>
        <dbReference type="ARBA" id="ARBA00002901"/>
    </source>
</evidence>
<name>A0A0A7S0V9_FRIPE</name>
<dbReference type="PANTHER" id="PTHR10192:SF5">
    <property type="entry name" value="GEPHYRIN"/>
    <property type="match status" value="1"/>
</dbReference>
<dbReference type="Pfam" id="PF03453">
    <property type="entry name" value="MoeA_N"/>
    <property type="match status" value="1"/>
</dbReference>
<keyword evidence="10 13" id="KW-0460">Magnesium</keyword>
<dbReference type="InterPro" id="IPR036688">
    <property type="entry name" value="MoeA_C_domain_IV_sf"/>
</dbReference>
<evidence type="ECO:0000313" key="15">
    <source>
        <dbReference type="EMBL" id="AJA45174.1"/>
    </source>
</evidence>
<reference evidence="15 16" key="1">
    <citation type="journal article" date="2014" name="Appl. Environ. Microbiol.">
        <title>Gut symbionts from distinct hosts exhibit genotoxic activity via divergent colibactin biosynthetic pathways.</title>
        <authorList>
            <person name="Engel P."/>
            <person name="Vizcaino M.I."/>
            <person name="Crawford J.M."/>
        </authorList>
    </citation>
    <scope>NUCLEOTIDE SEQUENCE [LARGE SCALE GENOMIC DNA]</scope>
    <source>
        <strain evidence="15 16">PEB0191</strain>
    </source>
</reference>
<organism evidence="15 16">
    <name type="scientific">Frischella perrara</name>
    <dbReference type="NCBI Taxonomy" id="1267021"/>
    <lineage>
        <taxon>Bacteria</taxon>
        <taxon>Pseudomonadati</taxon>
        <taxon>Pseudomonadota</taxon>
        <taxon>Gammaproteobacteria</taxon>
        <taxon>Orbales</taxon>
        <taxon>Orbaceae</taxon>
        <taxon>Frischella</taxon>
    </lineage>
</organism>
<dbReference type="Pfam" id="PF00994">
    <property type="entry name" value="MoCF_biosynth"/>
    <property type="match status" value="1"/>
</dbReference>
<sequence>MNKSPLLTFQQAKELILTTGNAFNYDQCKTVSLMESIDCYLAESIYSPLSIPSFNNSAMDGYVIRQQDIENFSTLPIAGSIFAGDNDEITWPKGSCLRIMTGAYVPQDAYAVIMQEKVTIQNNCITFDQQQIKKGQNIRYIGENINKGDKVLTKGERLTIGKLATLATLGIEQVKIYKPIKVALFSTGNELTSIGEDLKSNNHIYDSNRFTLHLMLKTLGCEVIDLGIIKDDLTLIKQTLQKASEEADLVITSGGVSVGDADYVKQALEQLGHINFWKIAIKPGKPFAFGRLGQSLFCGLPGNPVSSLVTFYQLVQPLILTMFSQKIAPNSLTFKVKTTSNLTKTPGRLDFQRGYLYSNKNGELVVTSTGQQGSHITSSFDRANCFILLEKDRGDVLAGEWVIVEPFNKLLS</sequence>
<dbReference type="InterPro" id="IPR008284">
    <property type="entry name" value="MoCF_biosynth_CS"/>
</dbReference>
<evidence type="ECO:0000256" key="13">
    <source>
        <dbReference type="RuleBase" id="RU365090"/>
    </source>
</evidence>
<comment type="cofactor">
    <cofactor evidence="1 13">
        <name>Mg(2+)</name>
        <dbReference type="ChEBI" id="CHEBI:18420"/>
    </cofactor>
</comment>
<proteinExistence type="inferred from homology"/>
<evidence type="ECO:0000256" key="11">
    <source>
        <dbReference type="ARBA" id="ARBA00023150"/>
    </source>
</evidence>
<evidence type="ECO:0000256" key="1">
    <source>
        <dbReference type="ARBA" id="ARBA00001946"/>
    </source>
</evidence>
<keyword evidence="9 13" id="KW-0479">Metal-binding</keyword>
<comment type="function">
    <text evidence="2 13">Catalyzes the insertion of molybdate into adenylated molybdopterin with the concomitant release of AMP.</text>
</comment>
<dbReference type="NCBIfam" id="NF007960">
    <property type="entry name" value="PRK10680.1"/>
    <property type="match status" value="1"/>
</dbReference>
<evidence type="ECO:0000256" key="5">
    <source>
        <dbReference type="ARBA" id="ARBA00013269"/>
    </source>
</evidence>
<protein>
    <recommendedName>
        <fullName evidence="6 13">Molybdopterin molybdenumtransferase</fullName>
        <ecNumber evidence="5 13">2.10.1.1</ecNumber>
    </recommendedName>
</protein>
<dbReference type="PROSITE" id="PS01079">
    <property type="entry name" value="MOCF_BIOSYNTHESIS_2"/>
    <property type="match status" value="1"/>
</dbReference>
<dbReference type="Pfam" id="PF03454">
    <property type="entry name" value="MoeA_C"/>
    <property type="match status" value="1"/>
</dbReference>
<dbReference type="GO" id="GO:0006777">
    <property type="term" value="P:Mo-molybdopterin cofactor biosynthetic process"/>
    <property type="evidence" value="ECO:0007669"/>
    <property type="project" value="UniProtKB-UniRule"/>
</dbReference>
<keyword evidence="8 13" id="KW-0808">Transferase</keyword>
<dbReference type="SUPFAM" id="SSF63882">
    <property type="entry name" value="MoeA N-terminal region -like"/>
    <property type="match status" value="1"/>
</dbReference>
<dbReference type="GO" id="GO:0005829">
    <property type="term" value="C:cytosol"/>
    <property type="evidence" value="ECO:0007669"/>
    <property type="project" value="TreeGrafter"/>
</dbReference>
<dbReference type="FunFam" id="3.40.980.10:FF:000004">
    <property type="entry name" value="Molybdopterin molybdenumtransferase"/>
    <property type="match status" value="1"/>
</dbReference>
<evidence type="ECO:0000256" key="6">
    <source>
        <dbReference type="ARBA" id="ARBA00021108"/>
    </source>
</evidence>
<dbReference type="Gene3D" id="2.40.340.10">
    <property type="entry name" value="MoeA, C-terminal, domain IV"/>
    <property type="match status" value="1"/>
</dbReference>
<dbReference type="HOGENOM" id="CLU_010186_7_0_6"/>
<dbReference type="RefSeq" id="WP_039104893.1">
    <property type="nucleotide sequence ID" value="NZ_CP009056.1"/>
</dbReference>
<evidence type="ECO:0000256" key="12">
    <source>
        <dbReference type="ARBA" id="ARBA00047317"/>
    </source>
</evidence>
<dbReference type="GO" id="GO:0046872">
    <property type="term" value="F:metal ion binding"/>
    <property type="evidence" value="ECO:0007669"/>
    <property type="project" value="UniProtKB-UniRule"/>
</dbReference>
<dbReference type="OrthoDB" id="9804758at2"/>
<dbReference type="InterPro" id="IPR005110">
    <property type="entry name" value="MoeA_linker/N"/>
</dbReference>
<comment type="similarity">
    <text evidence="4 13">Belongs to the MoeA family.</text>
</comment>
<evidence type="ECO:0000259" key="14">
    <source>
        <dbReference type="SMART" id="SM00852"/>
    </source>
</evidence>
<evidence type="ECO:0000313" key="16">
    <source>
        <dbReference type="Proteomes" id="UP000030901"/>
    </source>
</evidence>
<dbReference type="InterPro" id="IPR005111">
    <property type="entry name" value="MoeA_C_domain_IV"/>
</dbReference>
<dbReference type="SUPFAM" id="SSF63867">
    <property type="entry name" value="MoeA C-terminal domain-like"/>
    <property type="match status" value="1"/>
</dbReference>
<dbReference type="AlphaFoldDB" id="A0A0A7S0V9"/>
<feature type="domain" description="MoaB/Mog" evidence="14">
    <location>
        <begin position="183"/>
        <end position="321"/>
    </location>
</feature>
<evidence type="ECO:0000256" key="8">
    <source>
        <dbReference type="ARBA" id="ARBA00022679"/>
    </source>
</evidence>
<dbReference type="Gene3D" id="2.170.190.11">
    <property type="entry name" value="Molybdopterin biosynthesis moea protein, domain 3"/>
    <property type="match status" value="1"/>
</dbReference>
<dbReference type="Proteomes" id="UP000030901">
    <property type="component" value="Chromosome"/>
</dbReference>
<comment type="catalytic activity">
    <reaction evidence="12">
        <text>adenylyl-molybdopterin + molybdate = Mo-molybdopterin + AMP + H(+)</text>
        <dbReference type="Rhea" id="RHEA:35047"/>
        <dbReference type="ChEBI" id="CHEBI:15378"/>
        <dbReference type="ChEBI" id="CHEBI:36264"/>
        <dbReference type="ChEBI" id="CHEBI:62727"/>
        <dbReference type="ChEBI" id="CHEBI:71302"/>
        <dbReference type="ChEBI" id="CHEBI:456215"/>
        <dbReference type="EC" id="2.10.1.1"/>
    </reaction>
</comment>
<dbReference type="Gene3D" id="3.40.980.10">
    <property type="entry name" value="MoaB/Mog-like domain"/>
    <property type="match status" value="1"/>
</dbReference>
<dbReference type="InterPro" id="IPR038987">
    <property type="entry name" value="MoeA-like"/>
</dbReference>
<dbReference type="SUPFAM" id="SSF53218">
    <property type="entry name" value="Molybdenum cofactor biosynthesis proteins"/>
    <property type="match status" value="1"/>
</dbReference>
<dbReference type="CDD" id="cd00887">
    <property type="entry name" value="MoeA"/>
    <property type="match status" value="1"/>
</dbReference>